<keyword evidence="10" id="KW-1185">Reference proteome</keyword>
<organism evidence="9 10">
    <name type="scientific">Biomphalaria pfeifferi</name>
    <name type="common">Bloodfluke planorb</name>
    <name type="synonym">Freshwater snail</name>
    <dbReference type="NCBI Taxonomy" id="112525"/>
    <lineage>
        <taxon>Eukaryota</taxon>
        <taxon>Metazoa</taxon>
        <taxon>Spiralia</taxon>
        <taxon>Lophotrochozoa</taxon>
        <taxon>Mollusca</taxon>
        <taxon>Gastropoda</taxon>
        <taxon>Heterobranchia</taxon>
        <taxon>Euthyneura</taxon>
        <taxon>Panpulmonata</taxon>
        <taxon>Hygrophila</taxon>
        <taxon>Lymnaeoidea</taxon>
        <taxon>Planorbidae</taxon>
        <taxon>Biomphalaria</taxon>
    </lineage>
</organism>
<dbReference type="PROSITE" id="PS50225">
    <property type="entry name" value="SOCS"/>
    <property type="match status" value="1"/>
</dbReference>
<evidence type="ECO:0000256" key="4">
    <source>
        <dbReference type="ARBA" id="ARBA00022999"/>
    </source>
</evidence>
<evidence type="ECO:0000256" key="6">
    <source>
        <dbReference type="SAM" id="MobiDB-lite"/>
    </source>
</evidence>
<feature type="region of interest" description="Disordered" evidence="6">
    <location>
        <begin position="1"/>
        <end position="57"/>
    </location>
</feature>
<dbReference type="SMART" id="SM00253">
    <property type="entry name" value="SOCS"/>
    <property type="match status" value="1"/>
</dbReference>
<dbReference type="Pfam" id="PF00017">
    <property type="entry name" value="SH2"/>
    <property type="match status" value="1"/>
</dbReference>
<keyword evidence="4 5" id="KW-0727">SH2 domain</keyword>
<dbReference type="SMART" id="SM00969">
    <property type="entry name" value="SOCS_box"/>
    <property type="match status" value="1"/>
</dbReference>
<sequence>MQKMSESEKKISKLKRRFSKKPAQSKSNAIPEDVPTGNGKSATLPEGMSLIQPHSSEGLLTKLKRRFHFGSKGKYDFKSFINSPSKPHWMRRKSDDTQLRHAECPAELAPGADNVVTKAQSAKTQRKAKSDKEDVILIRKDKRVSVLCKAENGEKHEVIFTNEDVSDEDSSGAWGRMEEDPYATISSVKEFAPIINSESTENSVTSFSPSVSPEPISMNAQSVPLLLDDHYPYAKINTDRKSKSPDCQQVYPQATLFNSKAAAYRKSRKEPDYETLDEVKEHRKTMNGFTEPMLVESIPVEDGCPEMTSALDPDYETLEEVKQRCADTFQKPLSVSSASPVTSPSLSCTDQEISVSDPKNKFDLPTKGVNCTDHKHTNGSLKLPAQQTSQAIVNDSFTQHDKHSEHEIEECMYDNPNVIIRKYKNEAALNPRRGQTMYEPPLIKTPAEEELVEKLSSLLAPPLPLRNYQKDEVKGEKSRTDGCSARHSWASQTSRALDFIDNHYLRDCKRISPFSSNHDMESSRNNTLKSGTKRVELNDLKWSSKPFSKSPSPIADGRSSVEPVVEDPSPVIQKQIEISLSHQTLPAKPQEIIKPLTAHTDEASHTDAASQSDYCVNLAKKIVKEACERAVKEVNEQPESSHEVDSMHTLNGHTCITEVSYLSNTGIKQNGLISHDNDLKCEITDKLDGRNKSINISSVTFSHEVVKQDGDLEDINLHTSGPDTNSVVCPPEDKSSGQSYNGVNEEKAVDKIEIYKLQGARPKFKPLLLPSQTLFLKEGRTCAGVTKEAVESNGTRNERRNLKEQLSDDSHTWDEAMSPSFSDMNFHEAITESFQLELSKNVFLPHILAQVIPDSGKDLQVHETVYLDSDSETEDGLSVHKSRVVHVQRDLSVIKVAKPILYVNPRLLENVISGPFTSSQSFDVNYFVNGIFKWGRYFHDFIEDREAVEAKLKSFFHFLCHMLLSESEWCSKNLRMIKELQEDFDVMQSKIERRLNSIQDLPTFQDVRIQLLKTEELDNWVPEFSHCLTKQKKLCIVKDESEVSRERDRKPGVEVIRDDLHSDECMVDGVNGTCPLGCMHSPCLSPTKPQDMLADLLSLSSGTLTCSSCGKEEESDSEDEMITLETYAKTVSCTSSKMFPTRVNYDKNAGYCRALYGELAYTAKTRRPRSLTKSILVPVCSTNYCLGAENHISWNNWCTMDAIFKKLVPHISPRLDFQFLLKTYSEFKYFILKDRNRNLDLRGCFTKKYLSDEERCCRFEEFVFLKLLRDELRYFAFVLLRSKSSEALFLEEWDIGFSLLSLLKIVLRNIHKMKNSFSREKVVGQGEGDDFQSFPGVKRWKHFRHSAFNRWISAPLSDAEVSSEDKVFHIENMSNFHCHALSRTLKDWMSPQEYIQDPNVLVSCRAVFDHPDVRSSELTSMRGAEDPKPLHEREDFLESMEQLQLQPWYWGPISYEQAALILKDKEDGSFLVRDSSDQKYLLSLSFKSLGEVHHTRIEHAKGLFSFWSQPDFWSQPESHGKARICEFIEKSIQNSKDGRFLYFLRPSARGTPPLPIRLLSPVSRNFRVATLKHLSRFVVCQTVRNDHLDRLPVPEKVKRYLRNKQYYVEILDEDQWAFDGDYVKS</sequence>
<dbReference type="PANTHER" id="PTHR10155:SF5">
    <property type="entry name" value="SUPPRESSOR OF CYTOKINE SIGNALING 7"/>
    <property type="match status" value="1"/>
</dbReference>
<feature type="region of interest" description="Disordered" evidence="6">
    <location>
        <begin position="788"/>
        <end position="812"/>
    </location>
</feature>
<dbReference type="Gene3D" id="3.30.505.10">
    <property type="entry name" value="SH2 domain"/>
    <property type="match status" value="1"/>
</dbReference>
<keyword evidence="1" id="KW-0341">Growth regulation</keyword>
<dbReference type="PANTHER" id="PTHR10155">
    <property type="entry name" value="PHOSPHATIDYLINOSITOL 3-KINASE REGULATORY SUBUNIT"/>
    <property type="match status" value="1"/>
</dbReference>
<evidence type="ECO:0000256" key="5">
    <source>
        <dbReference type="PROSITE-ProRule" id="PRU00191"/>
    </source>
</evidence>
<evidence type="ECO:0000256" key="1">
    <source>
        <dbReference type="ARBA" id="ARBA00022604"/>
    </source>
</evidence>
<evidence type="ECO:0000259" key="7">
    <source>
        <dbReference type="PROSITE" id="PS50001"/>
    </source>
</evidence>
<reference evidence="9" key="1">
    <citation type="journal article" date="2023" name="PLoS Negl. Trop. Dis.">
        <title>A genome sequence for Biomphalaria pfeifferi, the major vector snail for the human-infecting parasite Schistosoma mansoni.</title>
        <authorList>
            <person name="Bu L."/>
            <person name="Lu L."/>
            <person name="Laidemitt M.R."/>
            <person name="Zhang S.M."/>
            <person name="Mutuku M."/>
            <person name="Mkoji G."/>
            <person name="Steinauer M."/>
            <person name="Loker E.S."/>
        </authorList>
    </citation>
    <scope>NUCLEOTIDE SEQUENCE</scope>
    <source>
        <strain evidence="9">KasaAsao</strain>
    </source>
</reference>
<dbReference type="SMART" id="SM00252">
    <property type="entry name" value="SH2"/>
    <property type="match status" value="1"/>
</dbReference>
<evidence type="ECO:0000256" key="3">
    <source>
        <dbReference type="ARBA" id="ARBA00022786"/>
    </source>
</evidence>
<feature type="compositionally biased region" description="Low complexity" evidence="6">
    <location>
        <begin position="334"/>
        <end position="347"/>
    </location>
</feature>
<dbReference type="PROSITE" id="PS50001">
    <property type="entry name" value="SH2"/>
    <property type="match status" value="1"/>
</dbReference>
<feature type="domain" description="SH2" evidence="7">
    <location>
        <begin position="1448"/>
        <end position="1562"/>
    </location>
</feature>
<proteinExistence type="predicted"/>
<name>A0AAD8AZN3_BIOPF</name>
<feature type="compositionally biased region" description="Basic and acidic residues" evidence="6">
    <location>
        <begin position="1"/>
        <end position="11"/>
    </location>
</feature>
<feature type="region of interest" description="Disordered" evidence="6">
    <location>
        <begin position="719"/>
        <end position="741"/>
    </location>
</feature>
<feature type="region of interest" description="Disordered" evidence="6">
    <location>
        <begin position="544"/>
        <end position="564"/>
    </location>
</feature>
<keyword evidence="2" id="KW-0734">Signal transduction inhibitor</keyword>
<accession>A0AAD8AZN3</accession>
<dbReference type="GO" id="GO:0046935">
    <property type="term" value="F:1-phosphatidylinositol-3-kinase regulator activity"/>
    <property type="evidence" value="ECO:0007669"/>
    <property type="project" value="TreeGrafter"/>
</dbReference>
<protein>
    <submittedName>
        <fullName evidence="9">SOCS7</fullName>
    </submittedName>
</protein>
<evidence type="ECO:0000313" key="9">
    <source>
        <dbReference type="EMBL" id="KAK0044827.1"/>
    </source>
</evidence>
<gene>
    <name evidence="9" type="ORF">Bpfe_025772</name>
</gene>
<evidence type="ECO:0000313" key="10">
    <source>
        <dbReference type="Proteomes" id="UP001233172"/>
    </source>
</evidence>
<dbReference type="GO" id="GO:0046854">
    <property type="term" value="P:phosphatidylinositol phosphate biosynthetic process"/>
    <property type="evidence" value="ECO:0007669"/>
    <property type="project" value="TreeGrafter"/>
</dbReference>
<dbReference type="GO" id="GO:0035556">
    <property type="term" value="P:intracellular signal transduction"/>
    <property type="evidence" value="ECO:0007669"/>
    <property type="project" value="InterPro"/>
</dbReference>
<dbReference type="GO" id="GO:0009968">
    <property type="term" value="P:negative regulation of signal transduction"/>
    <property type="evidence" value="ECO:0007669"/>
    <property type="project" value="UniProtKB-KW"/>
</dbReference>
<feature type="compositionally biased region" description="Low complexity" evidence="6">
    <location>
        <begin position="544"/>
        <end position="553"/>
    </location>
</feature>
<comment type="caution">
    <text evidence="9">The sequence shown here is derived from an EMBL/GenBank/DDBJ whole genome shotgun (WGS) entry which is preliminary data.</text>
</comment>
<evidence type="ECO:0000256" key="2">
    <source>
        <dbReference type="ARBA" id="ARBA00022700"/>
    </source>
</evidence>
<dbReference type="SUPFAM" id="SSF158235">
    <property type="entry name" value="SOCS box-like"/>
    <property type="match status" value="1"/>
</dbReference>
<dbReference type="EMBL" id="JASAOG010000191">
    <property type="protein sequence ID" value="KAK0044827.1"/>
    <property type="molecule type" value="Genomic_DNA"/>
</dbReference>
<dbReference type="InterPro" id="IPR000980">
    <property type="entry name" value="SH2"/>
</dbReference>
<feature type="compositionally biased region" description="Basic and acidic residues" evidence="6">
    <location>
        <begin position="796"/>
        <end position="812"/>
    </location>
</feature>
<dbReference type="InterPro" id="IPR001496">
    <property type="entry name" value="SOCS_box"/>
</dbReference>
<evidence type="ECO:0000259" key="8">
    <source>
        <dbReference type="PROSITE" id="PS50225"/>
    </source>
</evidence>
<dbReference type="SUPFAM" id="SSF55550">
    <property type="entry name" value="SH2 domain"/>
    <property type="match status" value="1"/>
</dbReference>
<feature type="domain" description="SOCS box" evidence="8">
    <location>
        <begin position="1557"/>
        <end position="1607"/>
    </location>
</feature>
<dbReference type="InterPro" id="IPR036860">
    <property type="entry name" value="SH2_dom_sf"/>
</dbReference>
<reference evidence="9" key="2">
    <citation type="submission" date="2023-04" db="EMBL/GenBank/DDBJ databases">
        <authorList>
            <person name="Bu L."/>
            <person name="Lu L."/>
            <person name="Laidemitt M.R."/>
            <person name="Zhang S.M."/>
            <person name="Mutuku M."/>
            <person name="Mkoji G."/>
            <person name="Steinauer M."/>
            <person name="Loker E.S."/>
        </authorList>
    </citation>
    <scope>NUCLEOTIDE SEQUENCE</scope>
    <source>
        <strain evidence="9">KasaAsao</strain>
        <tissue evidence="9">Whole Snail</tissue>
    </source>
</reference>
<feature type="region of interest" description="Disordered" evidence="6">
    <location>
        <begin position="334"/>
        <end position="353"/>
    </location>
</feature>
<dbReference type="InterPro" id="IPR036036">
    <property type="entry name" value="SOCS_box-like_dom_sf"/>
</dbReference>
<keyword evidence="3" id="KW-0833">Ubl conjugation pathway</keyword>
<dbReference type="Pfam" id="PF07525">
    <property type="entry name" value="SOCS_box"/>
    <property type="match status" value="1"/>
</dbReference>
<dbReference type="Proteomes" id="UP001233172">
    <property type="component" value="Unassembled WGS sequence"/>
</dbReference>
<dbReference type="GO" id="GO:0005942">
    <property type="term" value="C:phosphatidylinositol 3-kinase complex"/>
    <property type="evidence" value="ECO:0007669"/>
    <property type="project" value="TreeGrafter"/>
</dbReference>